<comment type="PTM">
    <text evidence="9 12">Is synthesized initially as an inactive proenzyme, which is activated by self-cleavage at a specific serine bond to produce a beta-subunit with a hydroxyl group at its C-terminus and an alpha-subunit with a pyruvoyl group at its N-terminus.</text>
</comment>
<evidence type="ECO:0000256" key="11">
    <source>
        <dbReference type="PIRSR" id="PIRSR006246-2"/>
    </source>
</evidence>
<sequence length="116" mass="12841">MQITVMKGKIHRATVTDADLNYEGSLTVDMDLVDAAGMRVYEKVSVVNVNNGARFETYIIEGKRGSGEICLNGAAARLGMKGDKVIIITYAQVEEKELPPNYTPKVVHVDENNRKR</sequence>
<dbReference type="PANTHER" id="PTHR21012">
    <property type="entry name" value="ASPARTATE 1-DECARBOXYLASE"/>
    <property type="match status" value="1"/>
</dbReference>
<dbReference type="AlphaFoldDB" id="V6IAY0"/>
<feature type="modified residue" description="Pyruvic acid (Ser)" evidence="9 12">
    <location>
        <position position="25"/>
    </location>
</feature>
<feature type="chain" id="PRO_5014008252" description="Aspartate 1-decarboxylase alpha chain" evidence="9 13">
    <location>
        <begin position="25"/>
        <end position="116"/>
    </location>
</feature>
<keyword evidence="5 9" id="KW-0865">Zymogen</keyword>
<feature type="active site" description="Proton donor" evidence="9 10">
    <location>
        <position position="58"/>
    </location>
</feature>
<evidence type="ECO:0000313" key="15">
    <source>
        <dbReference type="Proteomes" id="UP000018747"/>
    </source>
</evidence>
<dbReference type="GO" id="GO:0006523">
    <property type="term" value="P:alanine biosynthetic process"/>
    <property type="evidence" value="ECO:0007669"/>
    <property type="project" value="InterPro"/>
</dbReference>
<keyword evidence="1 9" id="KW-0963">Cytoplasm</keyword>
<evidence type="ECO:0000256" key="4">
    <source>
        <dbReference type="ARBA" id="ARBA00022813"/>
    </source>
</evidence>
<dbReference type="Gene3D" id="2.40.40.20">
    <property type="match status" value="1"/>
</dbReference>
<name>V6IAY0_9LEPT</name>
<comment type="similarity">
    <text evidence="9">Belongs to the PanD family.</text>
</comment>
<dbReference type="GO" id="GO:0005829">
    <property type="term" value="C:cytosol"/>
    <property type="evidence" value="ECO:0007669"/>
    <property type="project" value="TreeGrafter"/>
</dbReference>
<dbReference type="OrthoDB" id="9803983at2"/>
<comment type="subcellular location">
    <subcellularLocation>
        <location evidence="9">Cytoplasm</location>
    </subcellularLocation>
</comment>
<feature type="active site" description="Schiff-base intermediate with substrate; via pyruvic acid" evidence="9 10">
    <location>
        <position position="25"/>
    </location>
</feature>
<keyword evidence="3 9" id="KW-0210">Decarboxylase</keyword>
<dbReference type="GO" id="GO:0015940">
    <property type="term" value="P:pantothenate biosynthetic process"/>
    <property type="evidence" value="ECO:0007669"/>
    <property type="project" value="UniProtKB-UniRule"/>
</dbReference>
<keyword evidence="4 9" id="KW-0068">Autocatalytic cleavage</keyword>
<comment type="function">
    <text evidence="9">Catalyzes the pyruvoyl-dependent decarboxylation of aspartate to produce beta-alanine.</text>
</comment>
<keyword evidence="15" id="KW-1185">Reference proteome</keyword>
<proteinExistence type="inferred from homology"/>
<dbReference type="UniPathway" id="UPA00028">
    <property type="reaction ID" value="UER00002"/>
</dbReference>
<dbReference type="Pfam" id="PF02261">
    <property type="entry name" value="Asp_decarbox"/>
    <property type="match status" value="1"/>
</dbReference>
<evidence type="ECO:0000256" key="3">
    <source>
        <dbReference type="ARBA" id="ARBA00022793"/>
    </source>
</evidence>
<dbReference type="EC" id="4.1.1.11" evidence="9"/>
<dbReference type="PANTHER" id="PTHR21012:SF0">
    <property type="entry name" value="ASPARTATE 1-DECARBOXYLASE"/>
    <property type="match status" value="1"/>
</dbReference>
<keyword evidence="8 9" id="KW-0670">Pyruvate</keyword>
<comment type="pathway">
    <text evidence="9">Cofactor biosynthesis; (R)-pantothenate biosynthesis; beta-alanine from L-aspartate: step 1/1.</text>
</comment>
<comment type="subunit">
    <text evidence="9">Heterooctamer of four alpha and four beta subunits.</text>
</comment>
<keyword evidence="7 9" id="KW-0704">Schiff base</keyword>
<keyword evidence="6 9" id="KW-0456">Lyase</keyword>
<comment type="catalytic activity">
    <reaction evidence="9">
        <text>L-aspartate + H(+) = beta-alanine + CO2</text>
        <dbReference type="Rhea" id="RHEA:19497"/>
        <dbReference type="ChEBI" id="CHEBI:15378"/>
        <dbReference type="ChEBI" id="CHEBI:16526"/>
        <dbReference type="ChEBI" id="CHEBI:29991"/>
        <dbReference type="ChEBI" id="CHEBI:57966"/>
        <dbReference type="EC" id="4.1.1.11"/>
    </reaction>
</comment>
<evidence type="ECO:0000256" key="9">
    <source>
        <dbReference type="HAMAP-Rule" id="MF_00446"/>
    </source>
</evidence>
<evidence type="ECO:0000256" key="10">
    <source>
        <dbReference type="PIRSR" id="PIRSR006246-1"/>
    </source>
</evidence>
<keyword evidence="2 9" id="KW-0566">Pantothenate biosynthesis</keyword>
<comment type="cofactor">
    <cofactor evidence="9 10">
        <name>pyruvate</name>
        <dbReference type="ChEBI" id="CHEBI:15361"/>
    </cofactor>
    <text evidence="9 10">Binds 1 pyruvoyl group covalently per subunit.</text>
</comment>
<dbReference type="STRING" id="100053.GCA_002009845_02718"/>
<gene>
    <name evidence="9 14" type="primary">panD</name>
    <name evidence="14" type="ORF">LEP1GSC062_1489</name>
</gene>
<feature type="chain" id="PRO_5014008253" description="Aspartate 1-decarboxylase beta chain" evidence="9 13">
    <location>
        <begin position="1"/>
        <end position="24"/>
    </location>
</feature>
<feature type="binding site" evidence="9 11">
    <location>
        <begin position="73"/>
        <end position="75"/>
    </location>
    <ligand>
        <name>substrate</name>
    </ligand>
</feature>
<evidence type="ECO:0000256" key="13">
    <source>
        <dbReference type="PIRSR" id="PIRSR006246-5"/>
    </source>
</evidence>
<accession>V6IAY0</accession>
<evidence type="ECO:0000256" key="12">
    <source>
        <dbReference type="PIRSR" id="PIRSR006246-3"/>
    </source>
</evidence>
<dbReference type="SUPFAM" id="SSF50692">
    <property type="entry name" value="ADC-like"/>
    <property type="match status" value="1"/>
</dbReference>
<evidence type="ECO:0000256" key="1">
    <source>
        <dbReference type="ARBA" id="ARBA00022490"/>
    </source>
</evidence>
<evidence type="ECO:0000256" key="8">
    <source>
        <dbReference type="ARBA" id="ARBA00023317"/>
    </source>
</evidence>
<evidence type="ECO:0000313" key="14">
    <source>
        <dbReference type="EMBL" id="EQA61148.1"/>
    </source>
</evidence>
<dbReference type="GO" id="GO:0004068">
    <property type="term" value="F:aspartate 1-decarboxylase activity"/>
    <property type="evidence" value="ECO:0007669"/>
    <property type="project" value="UniProtKB-UniRule"/>
</dbReference>
<evidence type="ECO:0000256" key="7">
    <source>
        <dbReference type="ARBA" id="ARBA00023270"/>
    </source>
</evidence>
<dbReference type="HAMAP" id="MF_00446">
    <property type="entry name" value="PanD"/>
    <property type="match status" value="1"/>
</dbReference>
<dbReference type="InterPro" id="IPR009010">
    <property type="entry name" value="Asp_de-COase-like_dom_sf"/>
</dbReference>
<comment type="caution">
    <text evidence="14">The sequence shown here is derived from an EMBL/GenBank/DDBJ whole genome shotgun (WGS) entry which is preliminary data.</text>
</comment>
<evidence type="ECO:0000256" key="5">
    <source>
        <dbReference type="ARBA" id="ARBA00023145"/>
    </source>
</evidence>
<dbReference type="Proteomes" id="UP000018747">
    <property type="component" value="Unassembled WGS sequence"/>
</dbReference>
<evidence type="ECO:0000256" key="6">
    <source>
        <dbReference type="ARBA" id="ARBA00023239"/>
    </source>
</evidence>
<dbReference type="CDD" id="cd06919">
    <property type="entry name" value="Asp_decarbox"/>
    <property type="match status" value="1"/>
</dbReference>
<dbReference type="PIRSF" id="PIRSF006246">
    <property type="entry name" value="Asp_decarbox"/>
    <property type="match status" value="1"/>
</dbReference>
<dbReference type="InterPro" id="IPR003190">
    <property type="entry name" value="Asp_decarbox"/>
</dbReference>
<protein>
    <recommendedName>
        <fullName evidence="9">Aspartate 1-decarboxylase</fullName>
        <ecNumber evidence="9">4.1.1.11</ecNumber>
    </recommendedName>
    <alternativeName>
        <fullName evidence="9">Aspartate alpha-decarboxylase</fullName>
    </alternativeName>
    <component>
        <recommendedName>
            <fullName evidence="9">Aspartate 1-decarboxylase beta chain</fullName>
        </recommendedName>
    </component>
    <component>
        <recommendedName>
            <fullName evidence="9">Aspartate 1-decarboxylase alpha chain</fullName>
        </recommendedName>
    </component>
</protein>
<feature type="binding site" evidence="9 11">
    <location>
        <position position="57"/>
    </location>
    <ligand>
        <name>substrate</name>
    </ligand>
</feature>
<dbReference type="NCBIfam" id="TIGR00223">
    <property type="entry name" value="panD"/>
    <property type="match status" value="1"/>
</dbReference>
<reference evidence="14" key="1">
    <citation type="submission" date="2013-05" db="EMBL/GenBank/DDBJ databases">
        <authorList>
            <person name="Harkins D.M."/>
            <person name="Durkin A.S."/>
            <person name="Brinkac L.M."/>
            <person name="Haft D.H."/>
            <person name="Selengut J.D."/>
            <person name="Sanka R."/>
            <person name="DePew J."/>
            <person name="Purushe J."/>
            <person name="Hartskeerl R.A."/>
            <person name="Ahmed A."/>
            <person name="van der Linden H."/>
            <person name="Goris M.G.A."/>
            <person name="Vinetz J.M."/>
            <person name="Sutton G.G."/>
            <person name="Nierman W.C."/>
            <person name="Fouts D.E."/>
        </authorList>
    </citation>
    <scope>NUCLEOTIDE SEQUENCE [LARGE SCALE GENOMIC DNA]</scope>
    <source>
        <strain evidence="14">L 60</strain>
    </source>
</reference>
<evidence type="ECO:0000256" key="2">
    <source>
        <dbReference type="ARBA" id="ARBA00022655"/>
    </source>
</evidence>
<organism evidence="14 15">
    <name type="scientific">Leptospira alexanderi serovar Manhao 3 str. L 60</name>
    <dbReference type="NCBI Taxonomy" id="1049759"/>
    <lineage>
        <taxon>Bacteria</taxon>
        <taxon>Pseudomonadati</taxon>
        <taxon>Spirochaetota</taxon>
        <taxon>Spirochaetia</taxon>
        <taxon>Leptospirales</taxon>
        <taxon>Leptospiraceae</taxon>
        <taxon>Leptospira</taxon>
    </lineage>
</organism>
<dbReference type="EMBL" id="AHMT02000052">
    <property type="protein sequence ID" value="EQA61148.1"/>
    <property type="molecule type" value="Genomic_DNA"/>
</dbReference>